<reference evidence="1 2" key="1">
    <citation type="submission" date="2023-10" db="EMBL/GenBank/DDBJ databases">
        <title>Genome-Wide Identification Analysis in wild type Solanum Pinnatisectum Reveals Some Genes Defensing Phytophthora Infestans.</title>
        <authorList>
            <person name="Sun C."/>
        </authorList>
    </citation>
    <scope>NUCLEOTIDE SEQUENCE [LARGE SCALE GENOMIC DNA]</scope>
    <source>
        <strain evidence="1">LQN</strain>
        <tissue evidence="1">Leaf</tissue>
    </source>
</reference>
<keyword evidence="2" id="KW-1185">Reference proteome</keyword>
<comment type="caution">
    <text evidence="1">The sequence shown here is derived from an EMBL/GenBank/DDBJ whole genome shotgun (WGS) entry which is preliminary data.</text>
</comment>
<dbReference type="AlphaFoldDB" id="A0AAV9L1G9"/>
<sequence length="141" mass="16915">MIGKIIFWNIRSVNTQKSFERLINLNKRYHYVFLALMEPFQDPSELDHFRRKLGFDTVGVNCSGKILYFWRSEWEGINILDTVQQVTIRFKIDNKFFLISAVYARCNALERLELWAELESITDRDRWPWIIGGYFNVILNE</sequence>
<proteinExistence type="predicted"/>
<evidence type="ECO:0000313" key="1">
    <source>
        <dbReference type="EMBL" id="KAK4718725.1"/>
    </source>
</evidence>
<protein>
    <recommendedName>
        <fullName evidence="3">Endonuclease/exonuclease/phosphatase domain-containing protein</fullName>
    </recommendedName>
</protein>
<dbReference type="Proteomes" id="UP001311915">
    <property type="component" value="Unassembled WGS sequence"/>
</dbReference>
<dbReference type="Gene3D" id="3.60.10.10">
    <property type="entry name" value="Endonuclease/exonuclease/phosphatase"/>
    <property type="match status" value="1"/>
</dbReference>
<dbReference type="InterPro" id="IPR036691">
    <property type="entry name" value="Endo/exonu/phosph_ase_sf"/>
</dbReference>
<accession>A0AAV9L1G9</accession>
<gene>
    <name evidence="1" type="ORF">R3W88_017063</name>
</gene>
<organism evidence="1 2">
    <name type="scientific">Solanum pinnatisectum</name>
    <name type="common">tansyleaf nightshade</name>
    <dbReference type="NCBI Taxonomy" id="50273"/>
    <lineage>
        <taxon>Eukaryota</taxon>
        <taxon>Viridiplantae</taxon>
        <taxon>Streptophyta</taxon>
        <taxon>Embryophyta</taxon>
        <taxon>Tracheophyta</taxon>
        <taxon>Spermatophyta</taxon>
        <taxon>Magnoliopsida</taxon>
        <taxon>eudicotyledons</taxon>
        <taxon>Gunneridae</taxon>
        <taxon>Pentapetalae</taxon>
        <taxon>asterids</taxon>
        <taxon>lamiids</taxon>
        <taxon>Solanales</taxon>
        <taxon>Solanaceae</taxon>
        <taxon>Solanoideae</taxon>
        <taxon>Solaneae</taxon>
        <taxon>Solanum</taxon>
    </lineage>
</organism>
<evidence type="ECO:0008006" key="3">
    <source>
        <dbReference type="Google" id="ProtNLM"/>
    </source>
</evidence>
<name>A0AAV9L1G9_9SOLN</name>
<dbReference type="EMBL" id="JAWPEI010000008">
    <property type="protein sequence ID" value="KAK4718725.1"/>
    <property type="molecule type" value="Genomic_DNA"/>
</dbReference>
<dbReference type="SUPFAM" id="SSF56219">
    <property type="entry name" value="DNase I-like"/>
    <property type="match status" value="1"/>
</dbReference>
<evidence type="ECO:0000313" key="2">
    <source>
        <dbReference type="Proteomes" id="UP001311915"/>
    </source>
</evidence>